<protein>
    <submittedName>
        <fullName evidence="2">Uncharacterized protein</fullName>
    </submittedName>
</protein>
<sequence>MLGKGMSHPLSDVNYTPRPGLNQPNQLILQRESGNQKQK</sequence>
<gene>
    <name evidence="2" type="ORF">FQN60_016211</name>
</gene>
<dbReference type="Proteomes" id="UP000327493">
    <property type="component" value="Chromosome 12"/>
</dbReference>
<keyword evidence="3" id="KW-1185">Reference proteome</keyword>
<accession>A0A5J5D1J5</accession>
<feature type="compositionally biased region" description="Polar residues" evidence="1">
    <location>
        <begin position="22"/>
        <end position="39"/>
    </location>
</feature>
<evidence type="ECO:0000313" key="3">
    <source>
        <dbReference type="Proteomes" id="UP000327493"/>
    </source>
</evidence>
<dbReference type="EMBL" id="VOFY01000012">
    <property type="protein sequence ID" value="KAA8587349.1"/>
    <property type="molecule type" value="Genomic_DNA"/>
</dbReference>
<dbReference type="AlphaFoldDB" id="A0A5J5D1J5"/>
<comment type="caution">
    <text evidence="2">The sequence shown here is derived from an EMBL/GenBank/DDBJ whole genome shotgun (WGS) entry which is preliminary data.</text>
</comment>
<proteinExistence type="predicted"/>
<name>A0A5J5D1J5_9PERO</name>
<reference evidence="2 3" key="1">
    <citation type="submission" date="2019-08" db="EMBL/GenBank/DDBJ databases">
        <title>A chromosome-level genome assembly, high-density linkage maps, and genome scans reveal the genomic architecture of hybrid incompatibilities underlying speciation via character displacement in darters (Percidae: Etheostominae).</title>
        <authorList>
            <person name="Moran R.L."/>
            <person name="Catchen J.M."/>
            <person name="Fuller R.C."/>
        </authorList>
    </citation>
    <scope>NUCLEOTIDE SEQUENCE [LARGE SCALE GENOMIC DNA]</scope>
    <source>
        <strain evidence="2">EspeVRDwgs_2016</strain>
        <tissue evidence="2">Muscle</tissue>
    </source>
</reference>
<evidence type="ECO:0000313" key="2">
    <source>
        <dbReference type="EMBL" id="KAA8587349.1"/>
    </source>
</evidence>
<feature type="region of interest" description="Disordered" evidence="1">
    <location>
        <begin position="1"/>
        <end position="39"/>
    </location>
</feature>
<organism evidence="2 3">
    <name type="scientific">Etheostoma spectabile</name>
    <name type="common">orangethroat darter</name>
    <dbReference type="NCBI Taxonomy" id="54343"/>
    <lineage>
        <taxon>Eukaryota</taxon>
        <taxon>Metazoa</taxon>
        <taxon>Chordata</taxon>
        <taxon>Craniata</taxon>
        <taxon>Vertebrata</taxon>
        <taxon>Euteleostomi</taxon>
        <taxon>Actinopterygii</taxon>
        <taxon>Neopterygii</taxon>
        <taxon>Teleostei</taxon>
        <taxon>Neoteleostei</taxon>
        <taxon>Acanthomorphata</taxon>
        <taxon>Eupercaria</taxon>
        <taxon>Perciformes</taxon>
        <taxon>Percoidei</taxon>
        <taxon>Percidae</taxon>
        <taxon>Etheostomatinae</taxon>
        <taxon>Etheostoma</taxon>
    </lineage>
</organism>
<evidence type="ECO:0000256" key="1">
    <source>
        <dbReference type="SAM" id="MobiDB-lite"/>
    </source>
</evidence>